<sequence>MGLLDTIDNLLGTRLGLLINDPRAAIGQMNQQAGAFNQASLLATQADRNAMRNLPVTPEQLAAKQYVDKVNEDLAMGFAGNIKSVGKTPYELAQEVAQRNAVEMLGLPTNNTAMDRAKALGYDTPAFHGTNRNFTEFKNSMLGATTGAKSAQKAHFLAANPEMSNTYVSTRNIYNSSPPAYEKLVKNKEAFKEFNDAPDAQSKWMVLEKYGMNYGGGRVIPVLAKLGNPKIKDYQGLGYRDETFNNLIKSAKKSKKDSVVFKNTFDQGPYEGANVQSDVYAIFNPANIRSRFAAFDPARVNEPDLLAAGVPLGLIAGTQIDMPKNKEKRK</sequence>
<dbReference type="EMBL" id="LR798223">
    <property type="protein sequence ID" value="CAB5194638.1"/>
    <property type="molecule type" value="Genomic_DNA"/>
</dbReference>
<accession>A0A6J7WG84</accession>
<organism evidence="1">
    <name type="scientific">uncultured Caudovirales phage</name>
    <dbReference type="NCBI Taxonomy" id="2100421"/>
    <lineage>
        <taxon>Viruses</taxon>
        <taxon>Duplodnaviria</taxon>
        <taxon>Heunggongvirae</taxon>
        <taxon>Uroviricota</taxon>
        <taxon>Caudoviricetes</taxon>
        <taxon>Peduoviridae</taxon>
        <taxon>Maltschvirus</taxon>
        <taxon>Maltschvirus maltsch</taxon>
    </lineage>
</organism>
<evidence type="ECO:0000313" key="1">
    <source>
        <dbReference type="EMBL" id="CAB5194638.1"/>
    </source>
</evidence>
<gene>
    <name evidence="1" type="ORF">UFOVP177_25</name>
</gene>
<proteinExistence type="predicted"/>
<name>A0A6J7WG84_9CAUD</name>
<protein>
    <submittedName>
        <fullName evidence="1">Uncharacterized protein</fullName>
    </submittedName>
</protein>
<reference evidence="1" key="1">
    <citation type="submission" date="2020-05" db="EMBL/GenBank/DDBJ databases">
        <authorList>
            <person name="Chiriac C."/>
            <person name="Salcher M."/>
            <person name="Ghai R."/>
            <person name="Kavagutti S V."/>
        </authorList>
    </citation>
    <scope>NUCLEOTIDE SEQUENCE</scope>
</reference>